<feature type="domain" description="G-protein coupled receptors family 1 profile" evidence="10">
    <location>
        <begin position="38"/>
        <end position="268"/>
    </location>
</feature>
<dbReference type="CDD" id="cd00637">
    <property type="entry name" value="7tm_classA_rhodopsin-like"/>
    <property type="match status" value="1"/>
</dbReference>
<reference evidence="11 12" key="1">
    <citation type="journal article" date="2017" name="PLoS Biol.">
        <title>The sea cucumber genome provides insights into morphological evolution and visceral regeneration.</title>
        <authorList>
            <person name="Zhang X."/>
            <person name="Sun L."/>
            <person name="Yuan J."/>
            <person name="Sun Y."/>
            <person name="Gao Y."/>
            <person name="Zhang L."/>
            <person name="Li S."/>
            <person name="Dai H."/>
            <person name="Hamel J.F."/>
            <person name="Liu C."/>
            <person name="Yu Y."/>
            <person name="Liu S."/>
            <person name="Lin W."/>
            <person name="Guo K."/>
            <person name="Jin S."/>
            <person name="Xu P."/>
            <person name="Storey K.B."/>
            <person name="Huan P."/>
            <person name="Zhang T."/>
            <person name="Zhou Y."/>
            <person name="Zhang J."/>
            <person name="Lin C."/>
            <person name="Li X."/>
            <person name="Xing L."/>
            <person name="Huo D."/>
            <person name="Sun M."/>
            <person name="Wang L."/>
            <person name="Mercier A."/>
            <person name="Li F."/>
            <person name="Yang H."/>
            <person name="Xiang J."/>
        </authorList>
    </citation>
    <scope>NUCLEOTIDE SEQUENCE [LARGE SCALE GENOMIC DNA]</scope>
    <source>
        <strain evidence="11">Shaxun</strain>
        <tissue evidence="11">Muscle</tissue>
    </source>
</reference>
<feature type="transmembrane region" description="Helical" evidence="9">
    <location>
        <begin position="162"/>
        <end position="180"/>
    </location>
</feature>
<evidence type="ECO:0000256" key="3">
    <source>
        <dbReference type="ARBA" id="ARBA00022989"/>
    </source>
</evidence>
<evidence type="ECO:0000256" key="9">
    <source>
        <dbReference type="SAM" id="Phobius"/>
    </source>
</evidence>
<dbReference type="InterPro" id="IPR000276">
    <property type="entry name" value="GPCR_Rhodpsn"/>
</dbReference>
<dbReference type="SUPFAM" id="SSF81321">
    <property type="entry name" value="Family A G protein-coupled receptor-like"/>
    <property type="match status" value="1"/>
</dbReference>
<evidence type="ECO:0000313" key="11">
    <source>
        <dbReference type="EMBL" id="PIK52842.1"/>
    </source>
</evidence>
<keyword evidence="5 9" id="KW-0472">Membrane</keyword>
<keyword evidence="6 8" id="KW-0675">Receptor</keyword>
<dbReference type="Gene3D" id="1.20.1070.10">
    <property type="entry name" value="Rhodopsin 7-helix transmembrane proteins"/>
    <property type="match status" value="1"/>
</dbReference>
<dbReference type="GO" id="GO:0005886">
    <property type="term" value="C:plasma membrane"/>
    <property type="evidence" value="ECO:0007669"/>
    <property type="project" value="TreeGrafter"/>
</dbReference>
<gene>
    <name evidence="11" type="ORF">BSL78_10275</name>
</gene>
<feature type="transmembrane region" description="Helical" evidence="9">
    <location>
        <begin position="20"/>
        <end position="46"/>
    </location>
</feature>
<keyword evidence="12" id="KW-1185">Reference proteome</keyword>
<dbReference type="GO" id="GO:0004930">
    <property type="term" value="F:G protein-coupled receptor activity"/>
    <property type="evidence" value="ECO:0007669"/>
    <property type="project" value="UniProtKB-KW"/>
</dbReference>
<dbReference type="STRING" id="307972.A0A2G8KXZ3"/>
<keyword evidence="4 8" id="KW-0297">G-protein coupled receptor</keyword>
<feature type="transmembrane region" description="Helical" evidence="9">
    <location>
        <begin position="98"/>
        <end position="116"/>
    </location>
</feature>
<dbReference type="Pfam" id="PF00001">
    <property type="entry name" value="7tm_1"/>
    <property type="match status" value="2"/>
</dbReference>
<evidence type="ECO:0000256" key="8">
    <source>
        <dbReference type="RuleBase" id="RU000688"/>
    </source>
</evidence>
<feature type="transmembrane region" description="Helical" evidence="9">
    <location>
        <begin position="136"/>
        <end position="156"/>
    </location>
</feature>
<evidence type="ECO:0000259" key="10">
    <source>
        <dbReference type="PROSITE" id="PS50262"/>
    </source>
</evidence>
<proteinExistence type="inferred from homology"/>
<organism evidence="11 12">
    <name type="scientific">Stichopus japonicus</name>
    <name type="common">Sea cucumber</name>
    <dbReference type="NCBI Taxonomy" id="307972"/>
    <lineage>
        <taxon>Eukaryota</taxon>
        <taxon>Metazoa</taxon>
        <taxon>Echinodermata</taxon>
        <taxon>Eleutherozoa</taxon>
        <taxon>Echinozoa</taxon>
        <taxon>Holothuroidea</taxon>
        <taxon>Aspidochirotacea</taxon>
        <taxon>Aspidochirotida</taxon>
        <taxon>Stichopodidae</taxon>
        <taxon>Apostichopus</taxon>
    </lineage>
</organism>
<evidence type="ECO:0000313" key="12">
    <source>
        <dbReference type="Proteomes" id="UP000230750"/>
    </source>
</evidence>
<dbReference type="Proteomes" id="UP000230750">
    <property type="component" value="Unassembled WGS sequence"/>
</dbReference>
<evidence type="ECO:0000256" key="5">
    <source>
        <dbReference type="ARBA" id="ARBA00023136"/>
    </source>
</evidence>
<name>A0A2G8KXZ3_STIJA</name>
<sequence length="299" mass="32627">MGTTDPVPEPEPAGGLGTCFKSVVIAVAILTTVIGTVGNVLVILVVARTGRSRTVTDIFLASLAYADLLVCVICTPLLIIGVLRLGGHTGINYEAEQVIFYFSSVASILNLTAIAVDRFDAVTNATHRRLDICISYKFLVIIWAASALIGAIIYLIPERFEFAVLALAFVIPFTAMIEMYRRILKTAGKSDKLAANAGKKKSGSARMDRTVRMVMIVLGVFVVSWVPSLVSRLFKYILTDVPAVSIARMEVSACLIAYVGSGLNFLVYAFMSRKFKVELYRSFETDTYMVLRMGAKHVC</sequence>
<protein>
    <submittedName>
        <fullName evidence="11">Putative galanin receptor type 1-like</fullName>
    </submittedName>
</protein>
<dbReference type="PROSITE" id="PS00237">
    <property type="entry name" value="G_PROTEIN_RECEP_F1_1"/>
    <property type="match status" value="1"/>
</dbReference>
<dbReference type="PANTHER" id="PTHR24243:SF224">
    <property type="entry name" value="G-PROTEIN COUPLED RECEPTOR 19-RELATED"/>
    <property type="match status" value="1"/>
</dbReference>
<accession>A0A2G8KXZ3</accession>
<feature type="transmembrane region" description="Helical" evidence="9">
    <location>
        <begin position="250"/>
        <end position="271"/>
    </location>
</feature>
<feature type="transmembrane region" description="Helical" evidence="9">
    <location>
        <begin position="210"/>
        <end position="230"/>
    </location>
</feature>
<evidence type="ECO:0000256" key="7">
    <source>
        <dbReference type="ARBA" id="ARBA00023224"/>
    </source>
</evidence>
<dbReference type="InterPro" id="IPR017452">
    <property type="entry name" value="GPCR_Rhodpsn_7TM"/>
</dbReference>
<dbReference type="PANTHER" id="PTHR24243">
    <property type="entry name" value="G-PROTEIN COUPLED RECEPTOR"/>
    <property type="match status" value="1"/>
</dbReference>
<keyword evidence="7 8" id="KW-0807">Transducer</keyword>
<dbReference type="EMBL" id="MRZV01000312">
    <property type="protein sequence ID" value="PIK52842.1"/>
    <property type="molecule type" value="Genomic_DNA"/>
</dbReference>
<comment type="similarity">
    <text evidence="8">Belongs to the G-protein coupled receptor 1 family.</text>
</comment>
<feature type="transmembrane region" description="Helical" evidence="9">
    <location>
        <begin position="58"/>
        <end position="86"/>
    </location>
</feature>
<dbReference type="OrthoDB" id="5864054at2759"/>
<evidence type="ECO:0000256" key="2">
    <source>
        <dbReference type="ARBA" id="ARBA00022692"/>
    </source>
</evidence>
<evidence type="ECO:0000256" key="6">
    <source>
        <dbReference type="ARBA" id="ARBA00023170"/>
    </source>
</evidence>
<keyword evidence="3 9" id="KW-1133">Transmembrane helix</keyword>
<comment type="subcellular location">
    <subcellularLocation>
        <location evidence="1">Membrane</location>
        <topology evidence="1">Multi-pass membrane protein</topology>
    </subcellularLocation>
</comment>
<dbReference type="AlphaFoldDB" id="A0A2G8KXZ3"/>
<dbReference type="PRINTS" id="PR00237">
    <property type="entry name" value="GPCRRHODOPSN"/>
</dbReference>
<dbReference type="PROSITE" id="PS50262">
    <property type="entry name" value="G_PROTEIN_RECEP_F1_2"/>
    <property type="match status" value="1"/>
</dbReference>
<dbReference type="SMART" id="SM01381">
    <property type="entry name" value="7TM_GPCR_Srsx"/>
    <property type="match status" value="1"/>
</dbReference>
<evidence type="ECO:0000256" key="1">
    <source>
        <dbReference type="ARBA" id="ARBA00004141"/>
    </source>
</evidence>
<evidence type="ECO:0000256" key="4">
    <source>
        <dbReference type="ARBA" id="ARBA00023040"/>
    </source>
</evidence>
<keyword evidence="2 8" id="KW-0812">Transmembrane</keyword>
<comment type="caution">
    <text evidence="11">The sequence shown here is derived from an EMBL/GenBank/DDBJ whole genome shotgun (WGS) entry which is preliminary data.</text>
</comment>